<evidence type="ECO:0000256" key="6">
    <source>
        <dbReference type="HAMAP-Rule" id="MF_00265"/>
    </source>
</evidence>
<dbReference type="GO" id="GO:0000287">
    <property type="term" value="F:magnesium ion binding"/>
    <property type="evidence" value="ECO:0007669"/>
    <property type="project" value="UniProtKB-UniRule"/>
</dbReference>
<dbReference type="RefSeq" id="WP_039394039.1">
    <property type="nucleotide sequence ID" value="NZ_JTDK01000001.1"/>
</dbReference>
<evidence type="ECO:0000256" key="5">
    <source>
        <dbReference type="ARBA" id="ARBA00022842"/>
    </source>
</evidence>
<dbReference type="HAMAP" id="MF_00265">
    <property type="entry name" value="VapC_Nob1"/>
    <property type="match status" value="1"/>
</dbReference>
<dbReference type="OrthoDB" id="196567at2"/>
<dbReference type="GO" id="GO:0045926">
    <property type="term" value="P:negative regulation of growth"/>
    <property type="evidence" value="ECO:0007669"/>
    <property type="project" value="UniProtKB-ARBA"/>
</dbReference>
<dbReference type="InterPro" id="IPR022907">
    <property type="entry name" value="VapC_family"/>
</dbReference>
<keyword evidence="9" id="KW-1185">Reference proteome</keyword>
<dbReference type="GO" id="GO:0016788">
    <property type="term" value="F:hydrolase activity, acting on ester bonds"/>
    <property type="evidence" value="ECO:0007669"/>
    <property type="project" value="InterPro"/>
</dbReference>
<dbReference type="GO" id="GO:0004540">
    <property type="term" value="F:RNA nuclease activity"/>
    <property type="evidence" value="ECO:0007669"/>
    <property type="project" value="InterPro"/>
</dbReference>
<comment type="function">
    <text evidence="6">Toxic component of a toxin-antitoxin (TA) system. An RNase.</text>
</comment>
<dbReference type="Pfam" id="PF01850">
    <property type="entry name" value="PIN"/>
    <property type="match status" value="1"/>
</dbReference>
<comment type="cofactor">
    <cofactor evidence="6">
        <name>Mg(2+)</name>
        <dbReference type="ChEBI" id="CHEBI:18420"/>
    </cofactor>
</comment>
<dbReference type="InterPro" id="IPR029060">
    <property type="entry name" value="PIN-like_dom_sf"/>
</dbReference>
<dbReference type="InterPro" id="IPR006226">
    <property type="entry name" value="Mtu_PIN"/>
</dbReference>
<keyword evidence="6" id="KW-0800">Toxin</keyword>
<dbReference type="STRING" id="1348253.LK09_00175"/>
<dbReference type="EMBL" id="JTDK01000001">
    <property type="protein sequence ID" value="KHK99807.1"/>
    <property type="molecule type" value="Genomic_DNA"/>
</dbReference>
<evidence type="ECO:0000256" key="2">
    <source>
        <dbReference type="ARBA" id="ARBA00022722"/>
    </source>
</evidence>
<proteinExistence type="inferred from homology"/>
<name>A0A0B2ADB8_9MICO</name>
<sequence length="131" mass="14413">MTSYLLDANVLIALTIREHVHFRRASRWFGGIETAAVCPVTEGALMRYAVRIGVSPSIVKGLITALRADPRIEFWPDELSYEAVDLRHVVGHRQVTDAYLASLAVAHDSVLATMDDALHATLPHATLLIPD</sequence>
<evidence type="ECO:0000256" key="3">
    <source>
        <dbReference type="ARBA" id="ARBA00022723"/>
    </source>
</evidence>
<keyword evidence="5 6" id="KW-0460">Magnesium</keyword>
<keyword evidence="1 6" id="KW-1277">Toxin-antitoxin system</keyword>
<evidence type="ECO:0000256" key="1">
    <source>
        <dbReference type="ARBA" id="ARBA00022649"/>
    </source>
</evidence>
<dbReference type="Gene3D" id="3.40.50.1010">
    <property type="entry name" value="5'-nuclease"/>
    <property type="match status" value="1"/>
</dbReference>
<accession>A0A0B2ADB8</accession>
<organism evidence="8 9">
    <name type="scientific">Microbacterium mangrovi</name>
    <dbReference type="NCBI Taxonomy" id="1348253"/>
    <lineage>
        <taxon>Bacteria</taxon>
        <taxon>Bacillati</taxon>
        <taxon>Actinomycetota</taxon>
        <taxon>Actinomycetes</taxon>
        <taxon>Micrococcales</taxon>
        <taxon>Microbacteriaceae</taxon>
        <taxon>Microbacterium</taxon>
    </lineage>
</organism>
<comment type="caution">
    <text evidence="8">The sequence shown here is derived from an EMBL/GenBank/DDBJ whole genome shotgun (WGS) entry which is preliminary data.</text>
</comment>
<dbReference type="SUPFAM" id="SSF88723">
    <property type="entry name" value="PIN domain-like"/>
    <property type="match status" value="1"/>
</dbReference>
<evidence type="ECO:0000313" key="9">
    <source>
        <dbReference type="Proteomes" id="UP000031030"/>
    </source>
</evidence>
<dbReference type="GO" id="GO:0090729">
    <property type="term" value="F:toxin activity"/>
    <property type="evidence" value="ECO:0007669"/>
    <property type="project" value="UniProtKB-KW"/>
</dbReference>
<evidence type="ECO:0000313" key="8">
    <source>
        <dbReference type="EMBL" id="KHK99807.1"/>
    </source>
</evidence>
<dbReference type="AlphaFoldDB" id="A0A0B2ADB8"/>
<evidence type="ECO:0000259" key="7">
    <source>
        <dbReference type="Pfam" id="PF01850"/>
    </source>
</evidence>
<dbReference type="EC" id="3.1.-.-" evidence="6"/>
<protein>
    <recommendedName>
        <fullName evidence="6">Ribonuclease VapC</fullName>
        <shortName evidence="6">RNase VapC</shortName>
        <ecNumber evidence="6">3.1.-.-</ecNumber>
    </recommendedName>
    <alternativeName>
        <fullName evidence="6">Toxin VapC</fullName>
    </alternativeName>
</protein>
<dbReference type="InterPro" id="IPR002716">
    <property type="entry name" value="PIN_dom"/>
</dbReference>
<evidence type="ECO:0000256" key="4">
    <source>
        <dbReference type="ARBA" id="ARBA00022801"/>
    </source>
</evidence>
<keyword evidence="3 6" id="KW-0479">Metal-binding</keyword>
<dbReference type="Proteomes" id="UP000031030">
    <property type="component" value="Unassembled WGS sequence"/>
</dbReference>
<feature type="binding site" evidence="6">
    <location>
        <position position="7"/>
    </location>
    <ligand>
        <name>Mg(2+)</name>
        <dbReference type="ChEBI" id="CHEBI:18420"/>
    </ligand>
</feature>
<comment type="similarity">
    <text evidence="6">Belongs to the PINc/VapC protein family.</text>
</comment>
<reference evidence="8 9" key="1">
    <citation type="submission" date="2014-11" db="EMBL/GenBank/DDBJ databases">
        <title>Genome sequence of Microbacterium mangrovi MUSC 115(T).</title>
        <authorList>
            <person name="Lee L.-H."/>
        </authorList>
    </citation>
    <scope>NUCLEOTIDE SEQUENCE [LARGE SCALE GENOMIC DNA]</scope>
    <source>
        <strain evidence="8 9">MUSC 115</strain>
    </source>
</reference>
<keyword evidence="4 6" id="KW-0378">Hydrolase</keyword>
<gene>
    <name evidence="6" type="primary">vapC</name>
    <name evidence="8" type="ORF">LK09_00175</name>
</gene>
<keyword evidence="2 6" id="KW-0540">Nuclease</keyword>
<feature type="domain" description="PIN" evidence="7">
    <location>
        <begin position="4"/>
        <end position="119"/>
    </location>
</feature>
<dbReference type="NCBIfam" id="TIGR00028">
    <property type="entry name" value="Mtu_PIN_fam"/>
    <property type="match status" value="1"/>
</dbReference>
<feature type="binding site" evidence="6">
    <location>
        <position position="97"/>
    </location>
    <ligand>
        <name>Mg(2+)</name>
        <dbReference type="ChEBI" id="CHEBI:18420"/>
    </ligand>
</feature>